<feature type="transmembrane region" description="Helical" evidence="6">
    <location>
        <begin position="45"/>
        <end position="64"/>
    </location>
</feature>
<keyword evidence="4 6" id="KW-1133">Transmembrane helix</keyword>
<dbReference type="GO" id="GO:0055085">
    <property type="term" value="P:transmembrane transport"/>
    <property type="evidence" value="ECO:0007669"/>
    <property type="project" value="TreeGrafter"/>
</dbReference>
<protein>
    <submittedName>
        <fullName evidence="7">AI-2E family transporter</fullName>
    </submittedName>
</protein>
<evidence type="ECO:0000256" key="3">
    <source>
        <dbReference type="ARBA" id="ARBA00022692"/>
    </source>
</evidence>
<dbReference type="InterPro" id="IPR002549">
    <property type="entry name" value="AI-2E-like"/>
</dbReference>
<dbReference type="GO" id="GO:0016020">
    <property type="term" value="C:membrane"/>
    <property type="evidence" value="ECO:0007669"/>
    <property type="project" value="UniProtKB-SubCell"/>
</dbReference>
<name>A0A848N0D2_ENTMU</name>
<comment type="similarity">
    <text evidence="2">Belongs to the autoinducer-2 exporter (AI-2E) (TC 2.A.86) family.</text>
</comment>
<keyword evidence="3 6" id="KW-0812">Transmembrane</keyword>
<evidence type="ECO:0000313" key="8">
    <source>
        <dbReference type="Proteomes" id="UP000557857"/>
    </source>
</evidence>
<feature type="transmembrane region" description="Helical" evidence="6">
    <location>
        <begin position="340"/>
        <end position="361"/>
    </location>
</feature>
<reference evidence="7 8" key="1">
    <citation type="submission" date="2020-04" db="EMBL/GenBank/DDBJ databases">
        <authorList>
            <person name="Abaymova A."/>
            <person name="Teymurazov M."/>
            <person name="Tazyna O."/>
            <person name="Chatushin Y."/>
            <person name="Svetoch E."/>
            <person name="Pereligyn V."/>
            <person name="Pohylenko V."/>
            <person name="Platonov M."/>
            <person name="Kartsev N."/>
            <person name="Skryabin Y."/>
            <person name="Sizova A."/>
            <person name="Solomentsev V."/>
            <person name="Kislichkina A."/>
            <person name="Bogun A."/>
        </authorList>
    </citation>
    <scope>NUCLEOTIDE SEQUENCE [LARGE SCALE GENOMIC DNA]</scope>
    <source>
        <strain evidence="8">SCPM-O-B-8398 (E28)</strain>
    </source>
</reference>
<evidence type="ECO:0000256" key="5">
    <source>
        <dbReference type="ARBA" id="ARBA00023136"/>
    </source>
</evidence>
<dbReference type="EMBL" id="JABCAG010000073">
    <property type="protein sequence ID" value="NMP59698.1"/>
    <property type="molecule type" value="Genomic_DNA"/>
</dbReference>
<accession>A0A848N0D2</accession>
<dbReference type="Proteomes" id="UP000557857">
    <property type="component" value="Unassembled WGS sequence"/>
</dbReference>
<evidence type="ECO:0000256" key="4">
    <source>
        <dbReference type="ARBA" id="ARBA00022989"/>
    </source>
</evidence>
<organism evidence="7 8">
    <name type="scientific">Enterococcus mundtii</name>
    <dbReference type="NCBI Taxonomy" id="53346"/>
    <lineage>
        <taxon>Bacteria</taxon>
        <taxon>Bacillati</taxon>
        <taxon>Bacillota</taxon>
        <taxon>Bacilli</taxon>
        <taxon>Lactobacillales</taxon>
        <taxon>Enterococcaceae</taxon>
        <taxon>Enterococcus</taxon>
    </lineage>
</organism>
<comment type="subcellular location">
    <subcellularLocation>
        <location evidence="1">Membrane</location>
        <topology evidence="1">Multi-pass membrane protein</topology>
    </subcellularLocation>
</comment>
<feature type="transmembrane region" description="Helical" evidence="6">
    <location>
        <begin position="234"/>
        <end position="255"/>
    </location>
</feature>
<feature type="transmembrane region" description="Helical" evidence="6">
    <location>
        <begin position="275"/>
        <end position="303"/>
    </location>
</feature>
<feature type="transmembrane region" description="Helical" evidence="6">
    <location>
        <begin position="76"/>
        <end position="105"/>
    </location>
</feature>
<feature type="transmembrane region" description="Helical" evidence="6">
    <location>
        <begin position="164"/>
        <end position="193"/>
    </location>
</feature>
<gene>
    <name evidence="7" type="ORF">HI921_14740</name>
</gene>
<dbReference type="RefSeq" id="WP_169059199.1">
    <property type="nucleotide sequence ID" value="NZ_JABCAG010000073.1"/>
</dbReference>
<evidence type="ECO:0000256" key="1">
    <source>
        <dbReference type="ARBA" id="ARBA00004141"/>
    </source>
</evidence>
<proteinExistence type="inferred from homology"/>
<feature type="transmembrane region" description="Helical" evidence="6">
    <location>
        <begin position="315"/>
        <end position="334"/>
    </location>
</feature>
<keyword evidence="5 6" id="KW-0472">Membrane</keyword>
<dbReference type="PANTHER" id="PTHR21716:SF69">
    <property type="entry name" value="TRANSPORT PROTEIN YUBA-RELATED"/>
    <property type="match status" value="1"/>
</dbReference>
<evidence type="ECO:0000256" key="6">
    <source>
        <dbReference type="SAM" id="Phobius"/>
    </source>
</evidence>
<evidence type="ECO:0000313" key="7">
    <source>
        <dbReference type="EMBL" id="NMP59698.1"/>
    </source>
</evidence>
<comment type="caution">
    <text evidence="7">The sequence shown here is derived from an EMBL/GenBank/DDBJ whole genome shotgun (WGS) entry which is preliminary data.</text>
</comment>
<dbReference type="Pfam" id="PF01594">
    <property type="entry name" value="AI-2E_transport"/>
    <property type="match status" value="1"/>
</dbReference>
<feature type="transmembrane region" description="Helical" evidence="6">
    <location>
        <begin position="12"/>
        <end position="33"/>
    </location>
</feature>
<dbReference type="AlphaFoldDB" id="A0A848N0D2"/>
<sequence>MKKESPLVRLLGGKTTLFVLLVTFGVGGILLVFSKLSFLFEPFIIIFQVLFSPLIMTLVLYFILKPIVKLLGNFGLSKVASILVTLFTLCACFLLCLALVFPLLIQQIERIIEQFPNYLMEAEKVVENLLQDTRYGEIFHEASDMFTPWIRYASNNIDGYLKNIIFGATTIFSTITHSLLLMLTVPIITFFLLKNDQKFIRYLLVIFPPKHRQEIKEVVRTMNHQVGAYLKGQLIVCIIIGNLTFLGFLLISMPFSGSLALLVGLTAIVPYIGPIVAFFPCAVIALMTSPTMFLQLCVVWVVVQLLNGELIEPQVMGRHMLIHPVTIIFVLWIMGELFGLFGLIFGIPLYAVGKVVVIFVFRKFKQRYNRTYKEDPPYENTYFSLESYIKSEVSSDEE</sequence>
<dbReference type="PANTHER" id="PTHR21716">
    <property type="entry name" value="TRANSMEMBRANE PROTEIN"/>
    <property type="match status" value="1"/>
</dbReference>
<evidence type="ECO:0000256" key="2">
    <source>
        <dbReference type="ARBA" id="ARBA00009773"/>
    </source>
</evidence>